<protein>
    <recommendedName>
        <fullName evidence="12">Cyclic peptide transporter</fullName>
    </recommendedName>
</protein>
<dbReference type="InterPro" id="IPR027417">
    <property type="entry name" value="P-loop_NTPase"/>
</dbReference>
<evidence type="ECO:0000256" key="3">
    <source>
        <dbReference type="ARBA" id="ARBA00022741"/>
    </source>
</evidence>
<dbReference type="InterPro" id="IPR003593">
    <property type="entry name" value="AAA+_ATPase"/>
</dbReference>
<evidence type="ECO:0000256" key="7">
    <source>
        <dbReference type="SAM" id="Phobius"/>
    </source>
</evidence>
<dbReference type="InterPro" id="IPR039421">
    <property type="entry name" value="Type_1_exporter"/>
</dbReference>
<evidence type="ECO:0000259" key="8">
    <source>
        <dbReference type="PROSITE" id="PS50893"/>
    </source>
</evidence>
<dbReference type="SMART" id="SM00382">
    <property type="entry name" value="AAA"/>
    <property type="match status" value="1"/>
</dbReference>
<dbReference type="NCBIfam" id="TIGR01194">
    <property type="entry name" value="cyc_pep_trnsptr"/>
    <property type="match status" value="1"/>
</dbReference>
<dbReference type="InterPro" id="IPR005898">
    <property type="entry name" value="Cyc_pep_transpt_SyrD/YojI"/>
</dbReference>
<dbReference type="GO" id="GO:0140359">
    <property type="term" value="F:ABC-type transporter activity"/>
    <property type="evidence" value="ECO:0007669"/>
    <property type="project" value="InterPro"/>
</dbReference>
<evidence type="ECO:0000256" key="6">
    <source>
        <dbReference type="ARBA" id="ARBA00023136"/>
    </source>
</evidence>
<keyword evidence="3" id="KW-0547">Nucleotide-binding</keyword>
<dbReference type="GO" id="GO:0005886">
    <property type="term" value="C:plasma membrane"/>
    <property type="evidence" value="ECO:0007669"/>
    <property type="project" value="UniProtKB-SubCell"/>
</dbReference>
<dbReference type="PROSITE" id="PS50893">
    <property type="entry name" value="ABC_TRANSPORTER_2"/>
    <property type="match status" value="1"/>
</dbReference>
<dbReference type="InterPro" id="IPR036640">
    <property type="entry name" value="ABC1_TM_sf"/>
</dbReference>
<gene>
    <name evidence="10" type="ORF">N478_20395</name>
</gene>
<feature type="transmembrane region" description="Helical" evidence="7">
    <location>
        <begin position="147"/>
        <end position="171"/>
    </location>
</feature>
<dbReference type="EMBL" id="AUXX01000018">
    <property type="protein sequence ID" value="KZN66278.1"/>
    <property type="molecule type" value="Genomic_DNA"/>
</dbReference>
<keyword evidence="2 7" id="KW-0812">Transmembrane</keyword>
<feature type="transmembrane region" description="Helical" evidence="7">
    <location>
        <begin position="270"/>
        <end position="288"/>
    </location>
</feature>
<dbReference type="PANTHER" id="PTHR24221:SF654">
    <property type="entry name" value="ATP-BINDING CASSETTE SUB-FAMILY B MEMBER 6"/>
    <property type="match status" value="1"/>
</dbReference>
<keyword evidence="6 7" id="KW-0472">Membrane</keyword>
<keyword evidence="4" id="KW-0067">ATP-binding</keyword>
<dbReference type="Gene3D" id="3.40.50.300">
    <property type="entry name" value="P-loop containing nucleotide triphosphate hydrolases"/>
    <property type="match status" value="1"/>
</dbReference>
<dbReference type="Pfam" id="PF00664">
    <property type="entry name" value="ABC_membrane"/>
    <property type="match status" value="1"/>
</dbReference>
<feature type="transmembrane region" description="Helical" evidence="7">
    <location>
        <begin position="300"/>
        <end position="321"/>
    </location>
</feature>
<evidence type="ECO:0000256" key="2">
    <source>
        <dbReference type="ARBA" id="ARBA00022692"/>
    </source>
</evidence>
<dbReference type="GO" id="GO:0015833">
    <property type="term" value="P:peptide transport"/>
    <property type="evidence" value="ECO:0007669"/>
    <property type="project" value="InterPro"/>
</dbReference>
<evidence type="ECO:0000256" key="1">
    <source>
        <dbReference type="ARBA" id="ARBA00004651"/>
    </source>
</evidence>
<organism evidence="10 11">
    <name type="scientific">Pseudoalteromonas luteoviolacea S4060-1</name>
    <dbReference type="NCBI Taxonomy" id="1365257"/>
    <lineage>
        <taxon>Bacteria</taxon>
        <taxon>Pseudomonadati</taxon>
        <taxon>Pseudomonadota</taxon>
        <taxon>Gammaproteobacteria</taxon>
        <taxon>Alteromonadales</taxon>
        <taxon>Pseudoalteromonadaceae</taxon>
        <taxon>Pseudoalteromonas</taxon>
    </lineage>
</organism>
<dbReference type="GO" id="GO:0016887">
    <property type="term" value="F:ATP hydrolysis activity"/>
    <property type="evidence" value="ECO:0007669"/>
    <property type="project" value="InterPro"/>
</dbReference>
<feature type="domain" description="ABC transporter" evidence="8">
    <location>
        <begin position="354"/>
        <end position="584"/>
    </location>
</feature>
<dbReference type="InterPro" id="IPR003439">
    <property type="entry name" value="ABC_transporter-like_ATP-bd"/>
</dbReference>
<dbReference type="Gene3D" id="1.20.1560.10">
    <property type="entry name" value="ABC transporter type 1, transmembrane domain"/>
    <property type="match status" value="1"/>
</dbReference>
<feature type="transmembrane region" description="Helical" evidence="7">
    <location>
        <begin position="81"/>
        <end position="106"/>
    </location>
</feature>
<evidence type="ECO:0000313" key="10">
    <source>
        <dbReference type="EMBL" id="KZN66278.1"/>
    </source>
</evidence>
<dbReference type="RefSeq" id="WP_063381430.1">
    <property type="nucleotide sequence ID" value="NZ_AUXX01000018.1"/>
</dbReference>
<name>A0A167MEY8_9GAMM</name>
<evidence type="ECO:0000259" key="9">
    <source>
        <dbReference type="PROSITE" id="PS50929"/>
    </source>
</evidence>
<dbReference type="PANTHER" id="PTHR24221">
    <property type="entry name" value="ATP-BINDING CASSETTE SUB-FAMILY B"/>
    <property type="match status" value="1"/>
</dbReference>
<dbReference type="GO" id="GO:0005524">
    <property type="term" value="F:ATP binding"/>
    <property type="evidence" value="ECO:0007669"/>
    <property type="project" value="UniProtKB-KW"/>
</dbReference>
<evidence type="ECO:0000313" key="11">
    <source>
        <dbReference type="Proteomes" id="UP000076661"/>
    </source>
</evidence>
<dbReference type="PATRIC" id="fig|1365257.3.peg.2768"/>
<evidence type="ECO:0000256" key="4">
    <source>
        <dbReference type="ARBA" id="ARBA00022840"/>
    </source>
</evidence>
<feature type="transmembrane region" description="Helical" evidence="7">
    <location>
        <begin position="25"/>
        <end position="50"/>
    </location>
</feature>
<keyword evidence="5 7" id="KW-1133">Transmembrane helix</keyword>
<comment type="subcellular location">
    <subcellularLocation>
        <location evidence="1">Cell membrane</location>
        <topology evidence="1">Multi-pass membrane protein</topology>
    </subcellularLocation>
</comment>
<dbReference type="GO" id="GO:1904680">
    <property type="term" value="F:peptide transmembrane transporter activity"/>
    <property type="evidence" value="ECO:0007669"/>
    <property type="project" value="InterPro"/>
</dbReference>
<sequence>MNKNNQKNSAIKLFGLLTSTSPNKVFSSIALGGLGGAAYSLLVPMVLLSLQPPLSRIMRPEFETSYWLFGILEVSHPKQALFFFSVCLFILLCRGLSGSLMIQVSVDATVKLRKKMYGRITDLPIQKLDEIGPSRLLTAINKDVEQIAYGASTIPSILVAATTMFGMLGFLLYLRMEIFLFVLALIALGFITYQIPIRFGGKHLMKGRNNFDDIQEGIRGLIYGAKELKLNKKKQQDFLYEELYKSEDEFSQATKSGQTFVIFANNYSNLISFFTIGAVAYVMANYFTLTRDAILGSVMILLYIMGPITVLVGAMSTIVTAKVAAKKLNLLFDEMTIEPSTSKSSVEIRQPSQLKLENIEYVHPALKNEKSGFHIGPINLTFNPGEITYLVGGNGSGKTTLGKLVSLHYIPSNGRVYFDDELIDETNRDVCRQSISAIYSDFYLFTKLFGLSKQGSQERATELLKELGLDEKVTIHNGCFSSTQLSDGQKKRLALLVSYLEDRPIYIFDEWAADQDPEFKEIFYHKILPDLKKLNKVVVVITHDDRYFHLADKLVSMESGRVVKEVGPQADKAAQNQHTQEVEDVI</sequence>
<feature type="domain" description="ABC transmembrane type-1" evidence="9">
    <location>
        <begin position="30"/>
        <end position="320"/>
    </location>
</feature>
<dbReference type="SUPFAM" id="SSF52540">
    <property type="entry name" value="P-loop containing nucleoside triphosphate hydrolases"/>
    <property type="match status" value="1"/>
</dbReference>
<feature type="transmembrane region" description="Helical" evidence="7">
    <location>
        <begin position="178"/>
        <end position="197"/>
    </location>
</feature>
<dbReference type="PROSITE" id="PS50929">
    <property type="entry name" value="ABC_TM1F"/>
    <property type="match status" value="1"/>
</dbReference>
<comment type="caution">
    <text evidence="10">The sequence shown here is derived from an EMBL/GenBank/DDBJ whole genome shotgun (WGS) entry which is preliminary data.</text>
</comment>
<proteinExistence type="predicted"/>
<reference evidence="10 11" key="1">
    <citation type="submission" date="2013-07" db="EMBL/GenBank/DDBJ databases">
        <title>Comparative Genomic and Metabolomic Analysis of Twelve Strains of Pseudoalteromonas luteoviolacea.</title>
        <authorList>
            <person name="Vynne N.G."/>
            <person name="Mansson M."/>
            <person name="Gram L."/>
        </authorList>
    </citation>
    <scope>NUCLEOTIDE SEQUENCE [LARGE SCALE GENOMIC DNA]</scope>
    <source>
        <strain evidence="10 11">S4060-1</strain>
    </source>
</reference>
<dbReference type="Proteomes" id="UP000076661">
    <property type="component" value="Unassembled WGS sequence"/>
</dbReference>
<evidence type="ECO:0008006" key="12">
    <source>
        <dbReference type="Google" id="ProtNLM"/>
    </source>
</evidence>
<accession>A0A167MEY8</accession>
<dbReference type="GO" id="GO:0034040">
    <property type="term" value="F:ATPase-coupled lipid transmembrane transporter activity"/>
    <property type="evidence" value="ECO:0007669"/>
    <property type="project" value="TreeGrafter"/>
</dbReference>
<evidence type="ECO:0000256" key="5">
    <source>
        <dbReference type="ARBA" id="ARBA00022989"/>
    </source>
</evidence>
<dbReference type="Pfam" id="PF00005">
    <property type="entry name" value="ABC_tran"/>
    <property type="match status" value="1"/>
</dbReference>
<dbReference type="InterPro" id="IPR011527">
    <property type="entry name" value="ABC1_TM_dom"/>
</dbReference>
<dbReference type="AlphaFoldDB" id="A0A167MEY8"/>
<dbReference type="SUPFAM" id="SSF90123">
    <property type="entry name" value="ABC transporter transmembrane region"/>
    <property type="match status" value="1"/>
</dbReference>